<dbReference type="RefSeq" id="XP_037149464.1">
    <property type="nucleotide sequence ID" value="XM_037294776.1"/>
</dbReference>
<keyword evidence="2 3" id="KW-0040">ANK repeat</keyword>
<feature type="repeat" description="ANK" evidence="3">
    <location>
        <begin position="739"/>
        <end position="771"/>
    </location>
</feature>
<dbReference type="PRINTS" id="PR01415">
    <property type="entry name" value="ANKYRIN"/>
</dbReference>
<reference evidence="5 6" key="1">
    <citation type="journal article" date="2020" name="Genomics">
        <title>Complete, high-quality genomes from long-read metagenomic sequencing of two wolf lichen thalli reveals enigmatic genome architecture.</title>
        <authorList>
            <person name="McKenzie S.K."/>
            <person name="Walston R.F."/>
            <person name="Allen J.L."/>
        </authorList>
    </citation>
    <scope>NUCLEOTIDE SEQUENCE [LARGE SCALE GENOMIC DNA]</scope>
    <source>
        <strain evidence="5">WasteWater1</strain>
    </source>
</reference>
<evidence type="ECO:0000259" key="4">
    <source>
        <dbReference type="PROSITE" id="PS50837"/>
    </source>
</evidence>
<feature type="repeat" description="ANK" evidence="3">
    <location>
        <begin position="1261"/>
        <end position="1297"/>
    </location>
</feature>
<evidence type="ECO:0000313" key="6">
    <source>
        <dbReference type="Proteomes" id="UP000593566"/>
    </source>
</evidence>
<feature type="repeat" description="ANK" evidence="3">
    <location>
        <begin position="970"/>
        <end position="1002"/>
    </location>
</feature>
<dbReference type="InterPro" id="IPR054471">
    <property type="entry name" value="GPIID_WHD"/>
</dbReference>
<dbReference type="Gene3D" id="3.40.50.300">
    <property type="entry name" value="P-loop containing nucleotide triphosphate hydrolases"/>
    <property type="match status" value="1"/>
</dbReference>
<dbReference type="Gene3D" id="1.25.40.20">
    <property type="entry name" value="Ankyrin repeat-containing domain"/>
    <property type="match status" value="6"/>
</dbReference>
<dbReference type="Pfam" id="PF12796">
    <property type="entry name" value="Ank_2"/>
    <property type="match status" value="6"/>
</dbReference>
<dbReference type="GeneID" id="59332265"/>
<dbReference type="Pfam" id="PF24883">
    <property type="entry name" value="NPHP3_N"/>
    <property type="match status" value="1"/>
</dbReference>
<dbReference type="PROSITE" id="PS50837">
    <property type="entry name" value="NACHT"/>
    <property type="match status" value="1"/>
</dbReference>
<dbReference type="Proteomes" id="UP000593566">
    <property type="component" value="Unassembled WGS sequence"/>
</dbReference>
<dbReference type="PANTHER" id="PTHR24198">
    <property type="entry name" value="ANKYRIN REPEAT AND PROTEIN KINASE DOMAIN-CONTAINING PROTEIN"/>
    <property type="match status" value="1"/>
</dbReference>
<feature type="repeat" description="ANK" evidence="3">
    <location>
        <begin position="1190"/>
        <end position="1222"/>
    </location>
</feature>
<dbReference type="InterPro" id="IPR007111">
    <property type="entry name" value="NACHT_NTPase"/>
</dbReference>
<dbReference type="Pfam" id="PF17111">
    <property type="entry name" value="PigL_N"/>
    <property type="match status" value="1"/>
</dbReference>
<feature type="repeat" description="ANK" evidence="3">
    <location>
        <begin position="772"/>
        <end position="804"/>
    </location>
</feature>
<evidence type="ECO:0000256" key="1">
    <source>
        <dbReference type="ARBA" id="ARBA00022737"/>
    </source>
</evidence>
<gene>
    <name evidence="5" type="ORF">HO133_003854</name>
</gene>
<proteinExistence type="predicted"/>
<evidence type="ECO:0000256" key="2">
    <source>
        <dbReference type="ARBA" id="ARBA00023043"/>
    </source>
</evidence>
<evidence type="ECO:0000313" key="5">
    <source>
        <dbReference type="EMBL" id="KAF6220029.1"/>
    </source>
</evidence>
<dbReference type="InterPro" id="IPR056884">
    <property type="entry name" value="NPHP3-like_N"/>
</dbReference>
<accession>A0A8H6CB53</accession>
<dbReference type="SMART" id="SM00248">
    <property type="entry name" value="ANK"/>
    <property type="match status" value="16"/>
</dbReference>
<dbReference type="SUPFAM" id="SSF48403">
    <property type="entry name" value="Ankyrin repeat"/>
    <property type="match status" value="3"/>
</dbReference>
<comment type="caution">
    <text evidence="5">The sequence shown here is derived from an EMBL/GenBank/DDBJ whole genome shotgun (WGS) entry which is preliminary data.</text>
</comment>
<dbReference type="InterPro" id="IPR036770">
    <property type="entry name" value="Ankyrin_rpt-contain_sf"/>
</dbReference>
<organism evidence="5 6">
    <name type="scientific">Letharia lupina</name>
    <dbReference type="NCBI Taxonomy" id="560253"/>
    <lineage>
        <taxon>Eukaryota</taxon>
        <taxon>Fungi</taxon>
        <taxon>Dikarya</taxon>
        <taxon>Ascomycota</taxon>
        <taxon>Pezizomycotina</taxon>
        <taxon>Lecanoromycetes</taxon>
        <taxon>OSLEUM clade</taxon>
        <taxon>Lecanoromycetidae</taxon>
        <taxon>Lecanorales</taxon>
        <taxon>Lecanorineae</taxon>
        <taxon>Parmeliaceae</taxon>
        <taxon>Letharia</taxon>
    </lineage>
</organism>
<dbReference type="PROSITE" id="PS50297">
    <property type="entry name" value="ANK_REP_REGION"/>
    <property type="match status" value="9"/>
</dbReference>
<dbReference type="InterPro" id="IPR031348">
    <property type="entry name" value="PigL_N"/>
</dbReference>
<dbReference type="EMBL" id="JACCJB010000018">
    <property type="protein sequence ID" value="KAF6220029.1"/>
    <property type="molecule type" value="Genomic_DNA"/>
</dbReference>
<evidence type="ECO:0000256" key="3">
    <source>
        <dbReference type="PROSITE-ProRule" id="PRU00023"/>
    </source>
</evidence>
<dbReference type="InterPro" id="IPR027417">
    <property type="entry name" value="P-loop_NTPase"/>
</dbReference>
<dbReference type="PROSITE" id="PS50088">
    <property type="entry name" value="ANK_REPEAT"/>
    <property type="match status" value="11"/>
</dbReference>
<feature type="repeat" description="ANK" evidence="3">
    <location>
        <begin position="1226"/>
        <end position="1258"/>
    </location>
</feature>
<feature type="repeat" description="ANK" evidence="3">
    <location>
        <begin position="1397"/>
        <end position="1429"/>
    </location>
</feature>
<feature type="repeat" description="ANK" evidence="3">
    <location>
        <begin position="1364"/>
        <end position="1396"/>
    </location>
</feature>
<dbReference type="Pfam" id="PF22939">
    <property type="entry name" value="WHD_GPIID"/>
    <property type="match status" value="1"/>
</dbReference>
<dbReference type="SUPFAM" id="SSF52540">
    <property type="entry name" value="P-loop containing nucleoside triphosphate hydrolases"/>
    <property type="match status" value="1"/>
</dbReference>
<feature type="repeat" description="ANK" evidence="3">
    <location>
        <begin position="1153"/>
        <end position="1185"/>
    </location>
</feature>
<feature type="repeat" description="ANK" evidence="3">
    <location>
        <begin position="1331"/>
        <end position="1363"/>
    </location>
</feature>
<feature type="repeat" description="ANK" evidence="3">
    <location>
        <begin position="1298"/>
        <end position="1330"/>
    </location>
</feature>
<dbReference type="InterPro" id="IPR002110">
    <property type="entry name" value="Ankyrin_rpt"/>
</dbReference>
<protein>
    <recommendedName>
        <fullName evidence="4">NACHT domain-containing protein</fullName>
    </recommendedName>
</protein>
<dbReference type="PANTHER" id="PTHR24198:SF165">
    <property type="entry name" value="ANKYRIN REPEAT-CONTAINING PROTEIN-RELATED"/>
    <property type="match status" value="1"/>
</dbReference>
<keyword evidence="1" id="KW-0677">Repeat</keyword>
<keyword evidence="6" id="KW-1185">Reference proteome</keyword>
<name>A0A8H6CB53_9LECA</name>
<sequence>MGDPLSIAASAAGLVSLGLTVCSGLLDYYSAWKDQPSDVSEMCESLVALNKTFDMLNERVRHPLLDPKSVDRVTESIISCAAGVQGLRSKLEKIRNAKPGMSARLQRAQYPFQRKTLEKLLRMISDLRSNLSLATNTLQLDISTTSLDRLSQVDTSIKKLIDNSEVSSTKILDSISDVHLNQEQEKLRALSSEEQDVMKWLSPLEFFSKQSDALSRRQKGTGRWLLESTEFRSWVGTAGRVLWCPGMPGAGKTILASMVVDYLEQGHRRGTTGVAYVFCVHNSGNQTASNYLGSSLRQLAMQSAAILEDIKSCHRHHTRYETRPSLNEIARLLRSQVEKFDEVFIVIDALDECPEQDQIRKFFLAELRALVPKVSLMVTSRDMPSIENMFKHDIRLEIRAQDQDIRAFIKSQIEQRDGLVDLLEGHNDVRSRIIATVLEKTNGMSPSLPSSPKERFLIAALHMDSLAKEDNIRELKESLQRLPVDLDKTYDDALERIQQQDSRKVARADQVLTLISCAKRPLKLEEMRQALSIRRGDTFLDPDALPKSESFISTCCGLVVVEDESQIIRLVHYTTEEYFKRKVQRYRSPEAHEYFAGILITYLSFTTFTTFSLGKVVEDATKEAAARDANVPINWGEERTAVENYIESLLKSNVLVHYAAENWGHHTRDALTHIGDSPESCHATIDPHNSELDNLWNLKRMVQEFLEKEHNIACACEVFHQIQNQLDHFTVGYEFCGPTNVTNLHIAASFGIQHFVEYYLNQGAEIDAKDSFGMTALHRAAQYGHVEVVRLLLDSGADIGIRDQWACSALVRAVSRNEVSVSRLLLQYGSDPDFKSYHELSTISIAATRGHEESLELLAECRTDDVRKNQVMRDTLFGAAFDGREGIVRLLVRGGKNWSIPKEYVARAMTKAAFQGHITIMRVLLEAGVDVSSPLSLAGEALQEAAMWGRSEATQLLLSAGANPNLKTHDGDLPLHAAARKGHVSTVTLLLEKGAEVNALNSKGETALLVIAGPRYGFLARTTSLPKDSVLVMQQLLDKGANTAATERQGNRTSLECAILRGYEDLVRLLLQYESFPATQKNLMLYMTRLYHEMGGMSKNDEVVNRLLCETEGQNLGGLSTLLLIPIPAERGYKRVVLKFLQSGAAIEAKDFHGNTALQLSAWEGHIAVVELLLHHAADINSRGPLEGSTDATPLMMAASRGRTDVVRLLLDQGADIDAASANKNFGSTAVAQALHGDSTATAKVLLERGADANARYNQHSEGTLLHAVARNGNWKSQIPNIDLLLEKGADLEAKQSDGQTPLAVGVQYEKLKTVQHLLERGADLEAKDRHGQTPLSVALQKGTLEMVNFLLEEGADLEAKDNHGQTPLIVAVQKRSPQTVNLLLEEGGNLEARDNNGHTPLVLAVRSGRSENVELLLERGADPEQLSPSVTAENDDVNKWDFNRAVRLVMEAQIKTT</sequence>
<feature type="domain" description="NACHT" evidence="4">
    <location>
        <begin position="240"/>
        <end position="381"/>
    </location>
</feature>